<feature type="compositionally biased region" description="Basic and acidic residues" evidence="1">
    <location>
        <begin position="101"/>
        <end position="115"/>
    </location>
</feature>
<dbReference type="OrthoDB" id="9973714at2"/>
<proteinExistence type="predicted"/>
<feature type="compositionally biased region" description="Basic and acidic residues" evidence="1">
    <location>
        <begin position="260"/>
        <end position="272"/>
    </location>
</feature>
<feature type="region of interest" description="Disordered" evidence="1">
    <location>
        <begin position="250"/>
        <end position="317"/>
    </location>
</feature>
<gene>
    <name evidence="2" type="ORF">DFP95_10863</name>
</gene>
<feature type="compositionally biased region" description="Basic and acidic residues" evidence="1">
    <location>
        <begin position="1"/>
        <end position="16"/>
    </location>
</feature>
<feature type="compositionally biased region" description="Low complexity" evidence="1">
    <location>
        <begin position="282"/>
        <end position="297"/>
    </location>
</feature>
<comment type="caution">
    <text evidence="2">The sequence shown here is derived from an EMBL/GenBank/DDBJ whole genome shotgun (WGS) entry which is preliminary data.</text>
</comment>
<dbReference type="AlphaFoldDB" id="A0A3D9I9Y7"/>
<feature type="compositionally biased region" description="Basic and acidic residues" evidence="1">
    <location>
        <begin position="439"/>
        <end position="457"/>
    </location>
</feature>
<evidence type="ECO:0000256" key="1">
    <source>
        <dbReference type="SAM" id="MobiDB-lite"/>
    </source>
</evidence>
<protein>
    <submittedName>
        <fullName evidence="2">Uncharacterized protein</fullName>
    </submittedName>
</protein>
<feature type="compositionally biased region" description="Low complexity" evidence="1">
    <location>
        <begin position="18"/>
        <end position="28"/>
    </location>
</feature>
<feature type="region of interest" description="Disordered" evidence="1">
    <location>
        <begin position="1"/>
        <end position="42"/>
    </location>
</feature>
<keyword evidence="3" id="KW-1185">Reference proteome</keyword>
<name>A0A3D9I9Y7_9BACL</name>
<dbReference type="EMBL" id="QRDY01000008">
    <property type="protein sequence ID" value="RED58537.1"/>
    <property type="molecule type" value="Genomic_DNA"/>
</dbReference>
<reference evidence="2 3" key="1">
    <citation type="submission" date="2018-07" db="EMBL/GenBank/DDBJ databases">
        <title>Genomic Encyclopedia of Type Strains, Phase III (KMG-III): the genomes of soil and plant-associated and newly described type strains.</title>
        <authorList>
            <person name="Whitman W."/>
        </authorList>
    </citation>
    <scope>NUCLEOTIDE SEQUENCE [LARGE SCALE GENOMIC DNA]</scope>
    <source>
        <strain evidence="2 3">CECT 8236</strain>
    </source>
</reference>
<evidence type="ECO:0000313" key="2">
    <source>
        <dbReference type="EMBL" id="RED58537.1"/>
    </source>
</evidence>
<feature type="compositionally biased region" description="Polar residues" evidence="1">
    <location>
        <begin position="32"/>
        <end position="42"/>
    </location>
</feature>
<accession>A0A3D9I9Y7</accession>
<feature type="region of interest" description="Disordered" evidence="1">
    <location>
        <begin position="429"/>
        <end position="527"/>
    </location>
</feature>
<feature type="region of interest" description="Disordered" evidence="1">
    <location>
        <begin position="85"/>
        <end position="115"/>
    </location>
</feature>
<organism evidence="2 3">
    <name type="scientific">Cohnella lupini</name>
    <dbReference type="NCBI Taxonomy" id="1294267"/>
    <lineage>
        <taxon>Bacteria</taxon>
        <taxon>Bacillati</taxon>
        <taxon>Bacillota</taxon>
        <taxon>Bacilli</taxon>
        <taxon>Bacillales</taxon>
        <taxon>Paenibacillaceae</taxon>
        <taxon>Cohnella</taxon>
    </lineage>
</organism>
<dbReference type="RefSeq" id="WP_115993523.1">
    <property type="nucleotide sequence ID" value="NZ_QRDY01000008.1"/>
</dbReference>
<feature type="compositionally biased region" description="Basic residues" evidence="1">
    <location>
        <begin position="298"/>
        <end position="308"/>
    </location>
</feature>
<evidence type="ECO:0000313" key="3">
    <source>
        <dbReference type="Proteomes" id="UP000256869"/>
    </source>
</evidence>
<feature type="compositionally biased region" description="Acidic residues" evidence="1">
    <location>
        <begin position="458"/>
        <end position="527"/>
    </location>
</feature>
<sequence>MPRTPKDKKPGGEKKKSISPSSSATSDALLEMQSSVGNQATQMIQTNTTASQPPGFFHFGSGGFNYQVPQIPMIQEFNRDLEGSFASAPSASDQESFPHLNRMEGERRTAKLEEPSDRAALVKEAKNQGRAHKLMSLEAPSLFEPDETYKLGRIQGSANPFQKNEQHFYDASSSFTPYPREAEHLQEMATGEQTEQDVWRGLDASNRGERPPEAFADHERTLQSVPTIFNLAEVQRSKLMGASSNLEVANQAHTLGTPRSFEDEFGHTEKREMKKRKKKASDAGSDTDSDTASSSKTGKGKPSAKKKSKTDPDTTSVDFNVPGSIAATGSGAVHQFQAVESSIMGGEMSDKSIREKVKRAPKGSNVEEARDLAVRKRDSLLRTFGERMQMTDVDFAQQEIEPADREAATMSRVRSGIRRNSMSQMGLLRGNLRTLEKKKKAEGMDVEEKVPHSKDPLIDNESEVDEDFIPEVDSSDEKYEYDEENSSDEEEDIVADDDIGWDEEEEEVVFDEDVASTNEEEEEEPGK</sequence>
<dbReference type="Proteomes" id="UP000256869">
    <property type="component" value="Unassembled WGS sequence"/>
</dbReference>